<evidence type="ECO:0000313" key="1">
    <source>
        <dbReference type="EMBL" id="THV43779.1"/>
    </source>
</evidence>
<organism evidence="1 2">
    <name type="scientific">Botrytis galanthina</name>
    <dbReference type="NCBI Taxonomy" id="278940"/>
    <lineage>
        <taxon>Eukaryota</taxon>
        <taxon>Fungi</taxon>
        <taxon>Dikarya</taxon>
        <taxon>Ascomycota</taxon>
        <taxon>Pezizomycotina</taxon>
        <taxon>Leotiomycetes</taxon>
        <taxon>Helotiales</taxon>
        <taxon>Sclerotiniaceae</taxon>
        <taxon>Botrytis</taxon>
    </lineage>
</organism>
<keyword evidence="2" id="KW-1185">Reference proteome</keyword>
<protein>
    <submittedName>
        <fullName evidence="1">Uncharacterized protein</fullName>
    </submittedName>
</protein>
<comment type="caution">
    <text evidence="1">The sequence shown here is derived from an EMBL/GenBank/DDBJ whole genome shotgun (WGS) entry which is preliminary data.</text>
</comment>
<gene>
    <name evidence="1" type="ORF">BGAL_0931g00020</name>
</gene>
<dbReference type="EMBL" id="PQXL01000926">
    <property type="protein sequence ID" value="THV43779.1"/>
    <property type="molecule type" value="Genomic_DNA"/>
</dbReference>
<evidence type="ECO:0000313" key="2">
    <source>
        <dbReference type="Proteomes" id="UP000308671"/>
    </source>
</evidence>
<accession>A0A4S8QQR2</accession>
<dbReference type="AlphaFoldDB" id="A0A4S8QQR2"/>
<dbReference type="OrthoDB" id="10254945at2759"/>
<sequence length="173" mass="19930">MADSLAPVDDEAKMIGKISYDTTGQLLSLSERSRYTFGWTSLAKKYSRPVGKFASVDHRILGNEAKSGLTPREDYSKSYESKKRCNWKGKFDELERFQRKRFNGFTAFDLHNMKCMAALDTEIFPHSLRNPIHPCFEKSRWMTEDDMPKHKGAIPILGDEKGFWMAKIISLSH</sequence>
<dbReference type="Proteomes" id="UP000308671">
    <property type="component" value="Unassembled WGS sequence"/>
</dbReference>
<reference evidence="1 2" key="1">
    <citation type="submission" date="2017-12" db="EMBL/GenBank/DDBJ databases">
        <title>Comparative genomics of Botrytis spp.</title>
        <authorList>
            <person name="Valero-Jimenez C.A."/>
            <person name="Tapia P."/>
            <person name="Veloso J."/>
            <person name="Silva-Moreno E."/>
            <person name="Staats M."/>
            <person name="Valdes J.H."/>
            <person name="Van Kan J.A.L."/>
        </authorList>
    </citation>
    <scope>NUCLEOTIDE SEQUENCE [LARGE SCALE GENOMIC DNA]</scope>
    <source>
        <strain evidence="1 2">MUCL435</strain>
    </source>
</reference>
<name>A0A4S8QQR2_9HELO</name>
<proteinExistence type="predicted"/>